<reference evidence="3" key="1">
    <citation type="journal article" date="2022" name="Cell">
        <title>Repeat-based holocentromeres influence genome architecture and karyotype evolution.</title>
        <authorList>
            <person name="Hofstatter P.G."/>
            <person name="Thangavel G."/>
            <person name="Lux T."/>
            <person name="Neumann P."/>
            <person name="Vondrak T."/>
            <person name="Novak P."/>
            <person name="Zhang M."/>
            <person name="Costa L."/>
            <person name="Castellani M."/>
            <person name="Scott A."/>
            <person name="Toegelov H."/>
            <person name="Fuchs J."/>
            <person name="Mata-Sucre Y."/>
            <person name="Dias Y."/>
            <person name="Vanzela A.L.L."/>
            <person name="Huettel B."/>
            <person name="Almeida C.C.S."/>
            <person name="Simkova H."/>
            <person name="Souza G."/>
            <person name="Pedrosa-Harand A."/>
            <person name="Macas J."/>
            <person name="Mayer K.F.X."/>
            <person name="Houben A."/>
            <person name="Marques A."/>
        </authorList>
    </citation>
    <scope>NUCLEOTIDE SEQUENCE</scope>
    <source>
        <strain evidence="3">RhyBre1mFocal</strain>
    </source>
</reference>
<evidence type="ECO:0000313" key="4">
    <source>
        <dbReference type="Proteomes" id="UP001151287"/>
    </source>
</evidence>
<dbReference type="Gene3D" id="3.40.50.1820">
    <property type="entry name" value="alpha/beta hydrolase"/>
    <property type="match status" value="1"/>
</dbReference>
<evidence type="ECO:0000256" key="1">
    <source>
        <dbReference type="SAM" id="MobiDB-lite"/>
    </source>
</evidence>
<feature type="region of interest" description="Disordered" evidence="1">
    <location>
        <begin position="415"/>
        <end position="458"/>
    </location>
</feature>
<dbReference type="Pfam" id="PF01764">
    <property type="entry name" value="Lipase_3"/>
    <property type="match status" value="1"/>
</dbReference>
<evidence type="ECO:0000313" key="3">
    <source>
        <dbReference type="EMBL" id="KAJ1701964.1"/>
    </source>
</evidence>
<dbReference type="SUPFAM" id="SSF53474">
    <property type="entry name" value="alpha/beta-Hydrolases"/>
    <property type="match status" value="1"/>
</dbReference>
<dbReference type="EMBL" id="JAMQYH010000001">
    <property type="protein sequence ID" value="KAJ1701964.1"/>
    <property type="molecule type" value="Genomic_DNA"/>
</dbReference>
<dbReference type="InterPro" id="IPR035892">
    <property type="entry name" value="C2_domain_sf"/>
</dbReference>
<organism evidence="3 4">
    <name type="scientific">Rhynchospora breviuscula</name>
    <dbReference type="NCBI Taxonomy" id="2022672"/>
    <lineage>
        <taxon>Eukaryota</taxon>
        <taxon>Viridiplantae</taxon>
        <taxon>Streptophyta</taxon>
        <taxon>Embryophyta</taxon>
        <taxon>Tracheophyta</taxon>
        <taxon>Spermatophyta</taxon>
        <taxon>Magnoliopsida</taxon>
        <taxon>Liliopsida</taxon>
        <taxon>Poales</taxon>
        <taxon>Cyperaceae</taxon>
        <taxon>Cyperoideae</taxon>
        <taxon>Rhynchosporeae</taxon>
        <taxon>Rhynchospora</taxon>
    </lineage>
</organism>
<dbReference type="OrthoDB" id="438440at2759"/>
<proteinExistence type="predicted"/>
<dbReference type="Pfam" id="PF00168">
    <property type="entry name" value="C2"/>
    <property type="match status" value="1"/>
</dbReference>
<feature type="domain" description="C2" evidence="2">
    <location>
        <begin position="111"/>
        <end position="227"/>
    </location>
</feature>
<dbReference type="CDD" id="cd00030">
    <property type="entry name" value="C2"/>
    <property type="match status" value="1"/>
</dbReference>
<accession>A0A9Q0CXF8</accession>
<dbReference type="Proteomes" id="UP001151287">
    <property type="component" value="Unassembled WGS sequence"/>
</dbReference>
<dbReference type="InterPro" id="IPR000008">
    <property type="entry name" value="C2_dom"/>
</dbReference>
<dbReference type="GO" id="GO:0006629">
    <property type="term" value="P:lipid metabolic process"/>
    <property type="evidence" value="ECO:0007669"/>
    <property type="project" value="InterPro"/>
</dbReference>
<comment type="caution">
    <text evidence="3">The sequence shown here is derived from an EMBL/GenBank/DDBJ whole genome shotgun (WGS) entry which is preliminary data.</text>
</comment>
<dbReference type="PANTHER" id="PTHR47759:SF2">
    <property type="entry name" value="TRIGLYCERIDE LIPASE"/>
    <property type="match status" value="1"/>
</dbReference>
<keyword evidence="4" id="KW-1185">Reference proteome</keyword>
<sequence length="847" mass="95577">MITTGAQPTLFAGLPFNPLSLPRNFSQRSFSLPVSISPVSKRFRFLRWIVRAETNHSMVPLQSENGRSVSHAQDDRPPFDINLAVVLAGFAFEAYNSPPENIGWRELDTVDCQTVFLSEQFLHQVYDGQLFIKIKKGVGLPIMDPWGTSDPYVVLQMEDMVVKSKIKWATKEPVWNEDFTLNINKLRTNMLQVEAWDANLVTPHKCMGKTMVNLELLCDGEVHELVVELEGNPGGGTIQLDVKYRTFEQIERDKQWWRLPFVSDFISKSPLGASLKTVLGSDTINASQFVQSAFGQLNSLVYTYLTKPTEPENVEKVDGLDLKVKNIEKAENVAEAENCDKTDVLEEISSAQSDEDFWEAFSGILRQLANQQLGLTLPEFKILGGFDLLNTLSMQSRQNAQQGYVASGLINPEILDSKEENQKGEKEIKDRESDQSEQNIESNEQMKTTDPSPPPFLDIKKVSSDVISQTETLLGALMVLTMSLSRLKKENEDDESKPEEMSIDGQSNVEEIEKSGLDLKRAEEMRQLFSKAESAMEAWAMLAMSLGRASFIRSDFEKICFLDNISTDTEVAFWRDSSRRRLLIAFRGTEQSKWKDLQTDLLLLPKRLNPERLGGNSNEQILVHSGFLNAYDSVRNRIITLLKFAIGYCDNSDGEVKDMPKWHVYITGHSLGGALATLLALELSSSQMARHGVISITMYNFGSPRVGNRRFAEFYNAKVKDSWRIVNHRDIIPTVPRLMGYCHVAEPVYLTSGDIKEALKSGEKLEDGYQGDVIGESTPDVLLSEFLKGEKQLVEKILQTEINLLLSIRDGSALMQHMEDFYYVTLLESVRSNYETVSDYKYNEGGC</sequence>
<gene>
    <name evidence="3" type="ORF">LUZ63_001743</name>
</gene>
<dbReference type="SUPFAM" id="SSF49562">
    <property type="entry name" value="C2 domain (Calcium/lipid-binding domain, CaLB)"/>
    <property type="match status" value="1"/>
</dbReference>
<feature type="compositionally biased region" description="Polar residues" evidence="1">
    <location>
        <begin position="436"/>
        <end position="450"/>
    </location>
</feature>
<dbReference type="PROSITE" id="PS50004">
    <property type="entry name" value="C2"/>
    <property type="match status" value="1"/>
</dbReference>
<dbReference type="AlphaFoldDB" id="A0A9Q0CXF8"/>
<dbReference type="PANTHER" id="PTHR47759">
    <property type="entry name" value="OS04G0509100 PROTEIN"/>
    <property type="match status" value="1"/>
</dbReference>
<evidence type="ECO:0000259" key="2">
    <source>
        <dbReference type="PROSITE" id="PS50004"/>
    </source>
</evidence>
<name>A0A9Q0CXF8_9POAL</name>
<dbReference type="InterPro" id="IPR029058">
    <property type="entry name" value="AB_hydrolase_fold"/>
</dbReference>
<dbReference type="CDD" id="cd00519">
    <property type="entry name" value="Lipase_3"/>
    <property type="match status" value="1"/>
</dbReference>
<dbReference type="Gene3D" id="2.60.40.150">
    <property type="entry name" value="C2 domain"/>
    <property type="match status" value="1"/>
</dbReference>
<protein>
    <recommendedName>
        <fullName evidence="2">C2 domain-containing protein</fullName>
    </recommendedName>
</protein>
<dbReference type="InterPro" id="IPR002921">
    <property type="entry name" value="Fungal_lipase-type"/>
</dbReference>
<feature type="compositionally biased region" description="Basic and acidic residues" evidence="1">
    <location>
        <begin position="415"/>
        <end position="434"/>
    </location>
</feature>
<dbReference type="SMART" id="SM00239">
    <property type="entry name" value="C2"/>
    <property type="match status" value="1"/>
</dbReference>